<gene>
    <name evidence="3" type="ORF">Msub_13109</name>
</gene>
<feature type="transmembrane region" description="Helical" evidence="1">
    <location>
        <begin position="12"/>
        <end position="32"/>
    </location>
</feature>
<dbReference type="Pfam" id="PF14342">
    <property type="entry name" value="DUF4396"/>
    <property type="match status" value="1"/>
</dbReference>
<reference evidence="3 4" key="1">
    <citation type="submission" date="2015-06" db="EMBL/GenBank/DDBJ databases">
        <title>Marinobacter subterrani, a genetically tractable neutrophilic iron-oxidizing strain isolated from the Soudan Iron Mine.</title>
        <authorList>
            <person name="Bonis B.M."/>
            <person name="Gralnick J.A."/>
        </authorList>
    </citation>
    <scope>NUCLEOTIDE SEQUENCE [LARGE SCALE GENOMIC DNA]</scope>
    <source>
        <strain evidence="3 4">JG233</strain>
    </source>
</reference>
<dbReference type="EMBL" id="LFBU01000001">
    <property type="protein sequence ID" value="KMQ76895.1"/>
    <property type="molecule type" value="Genomic_DNA"/>
</dbReference>
<feature type="transmembrane region" description="Helical" evidence="1">
    <location>
        <begin position="144"/>
        <end position="165"/>
    </location>
</feature>
<protein>
    <recommendedName>
        <fullName evidence="2">DUF4396 domain-containing protein</fullName>
    </recommendedName>
</protein>
<feature type="transmembrane region" description="Helical" evidence="1">
    <location>
        <begin position="44"/>
        <end position="64"/>
    </location>
</feature>
<accession>A0A0J7M7J4</accession>
<evidence type="ECO:0000313" key="4">
    <source>
        <dbReference type="Proteomes" id="UP000036102"/>
    </source>
</evidence>
<organism evidence="3 4">
    <name type="scientific">Marinobacter subterrani</name>
    <dbReference type="NCBI Taxonomy" id="1658765"/>
    <lineage>
        <taxon>Bacteria</taxon>
        <taxon>Pseudomonadati</taxon>
        <taxon>Pseudomonadota</taxon>
        <taxon>Gammaproteobacteria</taxon>
        <taxon>Pseudomonadales</taxon>
        <taxon>Marinobacteraceae</taxon>
        <taxon>Marinobacter</taxon>
    </lineage>
</organism>
<dbReference type="AlphaFoldDB" id="A0A0J7M7J4"/>
<evidence type="ECO:0000259" key="2">
    <source>
        <dbReference type="Pfam" id="PF14342"/>
    </source>
</evidence>
<sequence length="227" mass="24459">MTLDQIQTLLDTWTGLGIWLALVAASVAWVVYDLRTSNSHIASMMQWVWGLTVLYSGPVGVAIYRFSGRKQIATDSLARKGFRSVAHCYSGCGVGEILGVLISVGLFAMGNFWAAIITFTLAYIFGFALNIGPMMQNGMAFKEALKGAFVAETISIVVMEAVAITTDLYLGGQSTMDDALFWSSLYVSLSLGLFAAWPANLLLIKFGLKGGMGDPRDEDAAAHAHCH</sequence>
<dbReference type="OrthoDB" id="1495425at2"/>
<dbReference type="STRING" id="1658765.Msub_13109"/>
<proteinExistence type="predicted"/>
<keyword evidence="4" id="KW-1185">Reference proteome</keyword>
<dbReference type="PATRIC" id="fig|1658765.3.peg.3140"/>
<keyword evidence="1" id="KW-1133">Transmembrane helix</keyword>
<dbReference type="RefSeq" id="WP_053077962.1">
    <property type="nucleotide sequence ID" value="NZ_JADQCF010000035.1"/>
</dbReference>
<keyword evidence="1" id="KW-0812">Transmembrane</keyword>
<evidence type="ECO:0000313" key="3">
    <source>
        <dbReference type="EMBL" id="KMQ76895.1"/>
    </source>
</evidence>
<evidence type="ECO:0000256" key="1">
    <source>
        <dbReference type="SAM" id="Phobius"/>
    </source>
</evidence>
<keyword evidence="1" id="KW-0472">Membrane</keyword>
<comment type="caution">
    <text evidence="3">The sequence shown here is derived from an EMBL/GenBank/DDBJ whole genome shotgun (WGS) entry which is preliminary data.</text>
</comment>
<dbReference type="InterPro" id="IPR025509">
    <property type="entry name" value="DUF4396"/>
</dbReference>
<feature type="transmembrane region" description="Helical" evidence="1">
    <location>
        <begin position="85"/>
        <end position="106"/>
    </location>
</feature>
<feature type="domain" description="DUF4396" evidence="2">
    <location>
        <begin position="82"/>
        <end position="209"/>
    </location>
</feature>
<feature type="transmembrane region" description="Helical" evidence="1">
    <location>
        <begin position="185"/>
        <end position="204"/>
    </location>
</feature>
<name>A0A0J7M7J4_9GAMM</name>
<dbReference type="Proteomes" id="UP000036102">
    <property type="component" value="Unassembled WGS sequence"/>
</dbReference>
<feature type="transmembrane region" description="Helical" evidence="1">
    <location>
        <begin position="112"/>
        <end position="132"/>
    </location>
</feature>